<protein>
    <submittedName>
        <fullName evidence="1">Alcohol dehydrogenase GroES-associated</fullName>
    </submittedName>
</protein>
<reference evidence="2" key="1">
    <citation type="submission" date="2016-10" db="EMBL/GenBank/DDBJ databases">
        <authorList>
            <person name="Varghese N."/>
            <person name="Submissions S."/>
        </authorList>
    </citation>
    <scope>NUCLEOTIDE SEQUENCE [LARGE SCALE GENOMIC DNA]</scope>
    <source>
        <strain evidence="2">2SM5</strain>
    </source>
</reference>
<dbReference type="EMBL" id="LT629748">
    <property type="protein sequence ID" value="SDS56811.1"/>
    <property type="molecule type" value="Genomic_DNA"/>
</dbReference>
<keyword evidence="2" id="KW-1185">Reference proteome</keyword>
<evidence type="ECO:0000313" key="1">
    <source>
        <dbReference type="EMBL" id="SDS56811.1"/>
    </source>
</evidence>
<proteinExistence type="predicted"/>
<dbReference type="Proteomes" id="UP000243426">
    <property type="component" value="Chromosome I"/>
</dbReference>
<sequence length="30" mass="3542">MRALTYHGCHDVRVHSVPDPTILEDDHRRD</sequence>
<organism evidence="1 2">
    <name type="scientific">Halopseudomonas litoralis</name>
    <dbReference type="NCBI Taxonomy" id="797277"/>
    <lineage>
        <taxon>Bacteria</taxon>
        <taxon>Pseudomonadati</taxon>
        <taxon>Pseudomonadota</taxon>
        <taxon>Gammaproteobacteria</taxon>
        <taxon>Pseudomonadales</taxon>
        <taxon>Pseudomonadaceae</taxon>
        <taxon>Halopseudomonas</taxon>
    </lineage>
</organism>
<dbReference type="STRING" id="797277.SAMN05216198_2242"/>
<name>A0A1H1T9K9_9GAMM</name>
<dbReference type="AlphaFoldDB" id="A0A1H1T9K9"/>
<evidence type="ECO:0000313" key="2">
    <source>
        <dbReference type="Proteomes" id="UP000243426"/>
    </source>
</evidence>
<gene>
    <name evidence="1" type="ORF">SAMN05216198_2242</name>
</gene>
<accession>A0A1H1T9K9</accession>